<evidence type="ECO:0000256" key="1">
    <source>
        <dbReference type="ARBA" id="ARBA00000085"/>
    </source>
</evidence>
<dbReference type="PROSITE" id="PS50885">
    <property type="entry name" value="HAMP"/>
    <property type="match status" value="1"/>
</dbReference>
<dbReference type="GO" id="GO:0000155">
    <property type="term" value="F:phosphorelay sensor kinase activity"/>
    <property type="evidence" value="ECO:0007669"/>
    <property type="project" value="InterPro"/>
</dbReference>
<dbReference type="SMART" id="SM00388">
    <property type="entry name" value="HisKA"/>
    <property type="match status" value="1"/>
</dbReference>
<evidence type="ECO:0000256" key="3">
    <source>
        <dbReference type="ARBA" id="ARBA00012438"/>
    </source>
</evidence>
<evidence type="ECO:0000256" key="2">
    <source>
        <dbReference type="ARBA" id="ARBA00004508"/>
    </source>
</evidence>
<keyword evidence="6" id="KW-0418">Kinase</keyword>
<dbReference type="CDD" id="cd06225">
    <property type="entry name" value="HAMP"/>
    <property type="match status" value="1"/>
</dbReference>
<comment type="subcellular location">
    <subcellularLocation>
        <location evidence="2">Plastid</location>
        <location evidence="2">Chloroplast membrane</location>
        <topology evidence="2">Multi-pass membrane protein</topology>
    </subcellularLocation>
</comment>
<evidence type="ECO:0000256" key="4">
    <source>
        <dbReference type="ARBA" id="ARBA00022553"/>
    </source>
</evidence>
<dbReference type="InterPro" id="IPR036890">
    <property type="entry name" value="HATPase_C_sf"/>
</dbReference>
<dbReference type="InterPro" id="IPR000014">
    <property type="entry name" value="PAS"/>
</dbReference>
<evidence type="ECO:0000256" key="8">
    <source>
        <dbReference type="ARBA" id="ARBA00069102"/>
    </source>
</evidence>
<dbReference type="InterPro" id="IPR003661">
    <property type="entry name" value="HisK_dim/P_dom"/>
</dbReference>
<dbReference type="PANTHER" id="PTHR43711:SF13">
    <property type="entry name" value="DRUG SENSORY PROTEIN A"/>
    <property type="match status" value="1"/>
</dbReference>
<evidence type="ECO:0000259" key="10">
    <source>
        <dbReference type="PROSITE" id="PS50109"/>
    </source>
</evidence>
<geneLocation type="plastid" evidence="12"/>
<gene>
    <name evidence="12" type="primary">ycf26</name>
    <name evidence="12" type="ORF">Riqu_101</name>
</gene>
<organism evidence="12">
    <name type="scientific">Riquetophycus sp</name>
    <dbReference type="NCBI Taxonomy" id="1897556"/>
    <lineage>
        <taxon>Eukaryota</taxon>
        <taxon>Rhodophyta</taxon>
        <taxon>Florideophyceae</taxon>
        <taxon>Rhodymeniophycidae</taxon>
        <taxon>Peyssonneliales</taxon>
        <taxon>Peyssonneliaceae</taxon>
        <taxon>Riquetophycus</taxon>
    </lineage>
</organism>
<keyword evidence="7" id="KW-0902">Two-component regulatory system</keyword>
<keyword evidence="4" id="KW-0597">Phosphoprotein</keyword>
<dbReference type="InterPro" id="IPR035965">
    <property type="entry name" value="PAS-like_dom_sf"/>
</dbReference>
<feature type="transmembrane region" description="Helical" evidence="9">
    <location>
        <begin position="21"/>
        <end position="44"/>
    </location>
</feature>
<proteinExistence type="predicted"/>
<dbReference type="GO" id="GO:0031969">
    <property type="term" value="C:chloroplast membrane"/>
    <property type="evidence" value="ECO:0007669"/>
    <property type="project" value="UniProtKB-SubCell"/>
</dbReference>
<dbReference type="Pfam" id="PF02518">
    <property type="entry name" value="HATPase_c"/>
    <property type="match status" value="1"/>
</dbReference>
<dbReference type="SMART" id="SM00091">
    <property type="entry name" value="PAS"/>
    <property type="match status" value="1"/>
</dbReference>
<sequence>MVKIISVISGWWLDINLKTRLIVLTTLILSLIMSGLTFWALTIIQEDSIIADNRFCKDLGILFASNLLDLVETNNQKELASFVEKIYLSTSSLRYILLFRVDGTLFFGLPVYSEKVQNLLQLHRNLFQLETQNFLFGTPLIKLNTIFNDNITDIIIPLTKNGKNLGSLDLGINSNTILYSSSKLIQDISIAIFVSIWLIFVVGAAFNAVIITEPIKELLLGVQNIASGNFNQRINLPFDGELGELIISFNEMAEKLESYEQKNVDQLLLEKVKLEAIVSNIADGAILIDTELRVLFANHIAIKAFNWFNIDIIGKSILDCFPLHVNEALLPILNNWVRSTDLYYSQCRTEELSINVDYDSSKVFRFLLTTVLDYSTNMLTSVTIIIQDISPEVNLNDAKNQFIANVSHELRTPLCNISSFLETLLDYDQTLSSQQKVQFLNIANREAQRLSALVNDILDLSLLESEYNYIFSAVDLVHIVNNLISSYQIVASYNNICLLIEIDNNVKYVWANESALMQVFANLISNAIKFTSINGQIVLRIYQVNDYICVLDSQNFNYDTQCVRIEIIDEGIGINTVDQKSVFDRFFRIENQTHVLEGTGLGLSIVTNILMRHNTRIFIKSEILVGTSLWFDLLNVN</sequence>
<dbReference type="InterPro" id="IPR003594">
    <property type="entry name" value="HATPase_dom"/>
</dbReference>
<dbReference type="SUPFAM" id="SSF55785">
    <property type="entry name" value="PYP-like sensor domain (PAS domain)"/>
    <property type="match status" value="1"/>
</dbReference>
<dbReference type="SUPFAM" id="SSF158472">
    <property type="entry name" value="HAMP domain-like"/>
    <property type="match status" value="1"/>
</dbReference>
<feature type="domain" description="HAMP" evidence="11">
    <location>
        <begin position="209"/>
        <end position="261"/>
    </location>
</feature>
<dbReference type="PRINTS" id="PR00344">
    <property type="entry name" value="BCTRLSENSOR"/>
</dbReference>
<keyword evidence="9" id="KW-1133">Transmembrane helix</keyword>
<dbReference type="CDD" id="cd00082">
    <property type="entry name" value="HisKA"/>
    <property type="match status" value="1"/>
</dbReference>
<dbReference type="AlphaFoldDB" id="A0A1C9C869"/>
<feature type="domain" description="Histidine kinase" evidence="10">
    <location>
        <begin position="405"/>
        <end position="637"/>
    </location>
</feature>
<protein>
    <recommendedName>
        <fullName evidence="8">Uncharacterized sensor-like histidine kinase ycf26</fullName>
        <ecNumber evidence="3">2.7.13.3</ecNumber>
    </recommendedName>
</protein>
<dbReference type="InterPro" id="IPR004358">
    <property type="entry name" value="Sig_transdc_His_kin-like_C"/>
</dbReference>
<evidence type="ECO:0000256" key="7">
    <source>
        <dbReference type="ARBA" id="ARBA00023012"/>
    </source>
</evidence>
<reference evidence="12" key="1">
    <citation type="journal article" date="2016" name="BMC Biol.">
        <title>Parallel evolution of highly conserved plastid genome architecture in red seaweeds and seed plants.</title>
        <authorList>
            <person name="Lee J."/>
            <person name="Cho C.H."/>
            <person name="Park S.I."/>
            <person name="Choi J.W."/>
            <person name="Song H.S."/>
            <person name="West J.A."/>
            <person name="Bhattacharya D."/>
            <person name="Yoon H.S."/>
        </authorList>
    </citation>
    <scope>NUCLEOTIDE SEQUENCE</scope>
</reference>
<dbReference type="Gene3D" id="1.10.287.130">
    <property type="match status" value="1"/>
</dbReference>
<comment type="catalytic activity">
    <reaction evidence="1">
        <text>ATP + protein L-histidine = ADP + protein N-phospho-L-histidine.</text>
        <dbReference type="EC" id="2.7.13.3"/>
    </reaction>
</comment>
<evidence type="ECO:0000313" key="12">
    <source>
        <dbReference type="EMBL" id="AOM64580.1"/>
    </source>
</evidence>
<dbReference type="InterPro" id="IPR003660">
    <property type="entry name" value="HAMP_dom"/>
</dbReference>
<keyword evidence="9" id="KW-0472">Membrane</keyword>
<dbReference type="EMBL" id="KX284710">
    <property type="protein sequence ID" value="AOM64580.1"/>
    <property type="molecule type" value="Genomic_DNA"/>
</dbReference>
<dbReference type="PROSITE" id="PS50109">
    <property type="entry name" value="HIS_KIN"/>
    <property type="match status" value="1"/>
</dbReference>
<dbReference type="CDD" id="cd00075">
    <property type="entry name" value="HATPase"/>
    <property type="match status" value="1"/>
</dbReference>
<dbReference type="InterPro" id="IPR036097">
    <property type="entry name" value="HisK_dim/P_sf"/>
</dbReference>
<dbReference type="Pfam" id="PF00512">
    <property type="entry name" value="HisKA"/>
    <property type="match status" value="1"/>
</dbReference>
<evidence type="ECO:0000259" key="11">
    <source>
        <dbReference type="PROSITE" id="PS50885"/>
    </source>
</evidence>
<dbReference type="SUPFAM" id="SSF55874">
    <property type="entry name" value="ATPase domain of HSP90 chaperone/DNA topoisomerase II/histidine kinase"/>
    <property type="match status" value="1"/>
</dbReference>
<dbReference type="SMART" id="SM00387">
    <property type="entry name" value="HATPase_c"/>
    <property type="match status" value="1"/>
</dbReference>
<evidence type="ECO:0000256" key="9">
    <source>
        <dbReference type="SAM" id="Phobius"/>
    </source>
</evidence>
<dbReference type="InterPro" id="IPR005467">
    <property type="entry name" value="His_kinase_dom"/>
</dbReference>
<feature type="transmembrane region" description="Helical" evidence="9">
    <location>
        <begin position="188"/>
        <end position="210"/>
    </location>
</feature>
<dbReference type="Gene3D" id="3.30.565.10">
    <property type="entry name" value="Histidine kinase-like ATPase, C-terminal domain"/>
    <property type="match status" value="1"/>
</dbReference>
<keyword evidence="5" id="KW-0808">Transferase</keyword>
<name>A0A1C9C869_9FLOR</name>
<dbReference type="SUPFAM" id="SSF47384">
    <property type="entry name" value="Homodimeric domain of signal transducing histidine kinase"/>
    <property type="match status" value="1"/>
</dbReference>
<dbReference type="FunFam" id="1.10.287.130:FF:000001">
    <property type="entry name" value="Two-component sensor histidine kinase"/>
    <property type="match status" value="1"/>
</dbReference>
<dbReference type="EC" id="2.7.13.3" evidence="3"/>
<dbReference type="Pfam" id="PF00672">
    <property type="entry name" value="HAMP"/>
    <property type="match status" value="1"/>
</dbReference>
<keyword evidence="12" id="KW-0934">Plastid</keyword>
<dbReference type="InterPro" id="IPR050736">
    <property type="entry name" value="Sensor_HK_Regulatory"/>
</dbReference>
<dbReference type="Gene3D" id="3.30.450.20">
    <property type="entry name" value="PAS domain"/>
    <property type="match status" value="1"/>
</dbReference>
<evidence type="ECO:0000256" key="6">
    <source>
        <dbReference type="ARBA" id="ARBA00022777"/>
    </source>
</evidence>
<dbReference type="PANTHER" id="PTHR43711">
    <property type="entry name" value="TWO-COMPONENT HISTIDINE KINASE"/>
    <property type="match status" value="1"/>
</dbReference>
<keyword evidence="9" id="KW-0812">Transmembrane</keyword>
<dbReference type="Gene3D" id="6.10.340.10">
    <property type="match status" value="1"/>
</dbReference>
<dbReference type="SMART" id="SM00304">
    <property type="entry name" value="HAMP"/>
    <property type="match status" value="1"/>
</dbReference>
<accession>A0A1C9C869</accession>
<evidence type="ECO:0000256" key="5">
    <source>
        <dbReference type="ARBA" id="ARBA00022679"/>
    </source>
</evidence>